<dbReference type="FunCoup" id="A0A151Z5F9">
    <property type="interactions" value="165"/>
</dbReference>
<dbReference type="PANTHER" id="PTHR10102:SF0">
    <property type="entry name" value="DNA-DIRECTED RNA POLYMERASE, MITOCHONDRIAL"/>
    <property type="match status" value="1"/>
</dbReference>
<dbReference type="SUPFAM" id="SSF56672">
    <property type="entry name" value="DNA/RNA polymerases"/>
    <property type="match status" value="1"/>
</dbReference>
<evidence type="ECO:0000259" key="11">
    <source>
        <dbReference type="SMART" id="SM01311"/>
    </source>
</evidence>
<dbReference type="InterPro" id="IPR029262">
    <property type="entry name" value="RPOL_N"/>
</dbReference>
<dbReference type="PANTHER" id="PTHR10102">
    <property type="entry name" value="DNA-DIRECTED RNA POLYMERASE, MITOCHONDRIAL"/>
    <property type="match status" value="1"/>
</dbReference>
<evidence type="ECO:0000256" key="6">
    <source>
        <dbReference type="ARBA" id="ARBA00022946"/>
    </source>
</evidence>
<evidence type="ECO:0000256" key="5">
    <source>
        <dbReference type="ARBA" id="ARBA00022695"/>
    </source>
</evidence>
<keyword evidence="4 10" id="KW-0808">Transferase</keyword>
<dbReference type="SMART" id="SM01311">
    <property type="entry name" value="RPOL_N"/>
    <property type="match status" value="1"/>
</dbReference>
<evidence type="ECO:0000256" key="10">
    <source>
        <dbReference type="RuleBase" id="RU003805"/>
    </source>
</evidence>
<reference evidence="12 13" key="1">
    <citation type="submission" date="2015-12" db="EMBL/GenBank/DDBJ databases">
        <title>Dictyostelia acquired genes for synthesis and detection of signals that induce cell-type specialization by lateral gene transfer from prokaryotes.</title>
        <authorList>
            <person name="Gloeckner G."/>
            <person name="Schaap P."/>
        </authorList>
    </citation>
    <scope>NUCLEOTIDE SEQUENCE [LARGE SCALE GENOMIC DNA]</scope>
    <source>
        <strain evidence="12 13">TK</strain>
    </source>
</reference>
<protein>
    <recommendedName>
        <fullName evidence="10">DNA-directed RNA polymerase</fullName>
        <ecNumber evidence="10">2.7.7.6</ecNumber>
    </recommendedName>
</protein>
<evidence type="ECO:0000256" key="3">
    <source>
        <dbReference type="ARBA" id="ARBA00022478"/>
    </source>
</evidence>
<dbReference type="EC" id="2.7.7.6" evidence="10"/>
<dbReference type="GO" id="GO:0034245">
    <property type="term" value="C:mitochondrial DNA-directed RNA polymerase complex"/>
    <property type="evidence" value="ECO:0007669"/>
    <property type="project" value="TreeGrafter"/>
</dbReference>
<evidence type="ECO:0000256" key="4">
    <source>
        <dbReference type="ARBA" id="ARBA00022679"/>
    </source>
</evidence>
<keyword evidence="7" id="KW-0496">Mitochondrion</keyword>
<comment type="caution">
    <text evidence="12">The sequence shown here is derived from an EMBL/GenBank/DDBJ whole genome shotgun (WGS) entry which is preliminary data.</text>
</comment>
<accession>A0A151Z5F9</accession>
<dbReference type="InterPro" id="IPR002092">
    <property type="entry name" value="DNA-dir_Rpol_phage-type"/>
</dbReference>
<dbReference type="Gene3D" id="1.10.287.280">
    <property type="match status" value="1"/>
</dbReference>
<dbReference type="Gene3D" id="1.10.287.260">
    <property type="match status" value="1"/>
</dbReference>
<keyword evidence="5 10" id="KW-0548">Nucleotidyltransferase</keyword>
<dbReference type="EMBL" id="LODT01000042">
    <property type="protein sequence ID" value="KYQ89181.1"/>
    <property type="molecule type" value="Genomic_DNA"/>
</dbReference>
<keyword evidence="8 10" id="KW-0804">Transcription</keyword>
<dbReference type="Gene3D" id="1.10.150.20">
    <property type="entry name" value="5' to 3' exonuclease, C-terminal subdomain"/>
    <property type="match status" value="1"/>
</dbReference>
<dbReference type="OMA" id="KEQDLCR"/>
<keyword evidence="3 10" id="KW-0240">DNA-directed RNA polymerase</keyword>
<comment type="function">
    <text evidence="10">DNA-dependent RNA polymerase catalyzes the transcription of DNA into RNA using the four ribonucleoside triphosphates as substrates.</text>
</comment>
<dbReference type="Gene3D" id="1.10.1320.10">
    <property type="entry name" value="DNA-directed RNA polymerase, N-terminal domain"/>
    <property type="match status" value="1"/>
</dbReference>
<gene>
    <name evidence="12" type="ORF">DLAC_10425</name>
</gene>
<evidence type="ECO:0000256" key="7">
    <source>
        <dbReference type="ARBA" id="ARBA00023128"/>
    </source>
</evidence>
<dbReference type="Proteomes" id="UP000076078">
    <property type="component" value="Unassembled WGS sequence"/>
</dbReference>
<dbReference type="InParanoid" id="A0A151Z5F9"/>
<dbReference type="GO" id="GO:0001018">
    <property type="term" value="F:mitochondrial promoter sequence-specific DNA binding"/>
    <property type="evidence" value="ECO:0007669"/>
    <property type="project" value="TreeGrafter"/>
</dbReference>
<organism evidence="12 13">
    <name type="scientific">Tieghemostelium lacteum</name>
    <name type="common">Slime mold</name>
    <name type="synonym">Dictyostelium lacteum</name>
    <dbReference type="NCBI Taxonomy" id="361077"/>
    <lineage>
        <taxon>Eukaryota</taxon>
        <taxon>Amoebozoa</taxon>
        <taxon>Evosea</taxon>
        <taxon>Eumycetozoa</taxon>
        <taxon>Dictyostelia</taxon>
        <taxon>Dictyosteliales</taxon>
        <taxon>Raperosteliaceae</taxon>
        <taxon>Tieghemostelium</taxon>
    </lineage>
</organism>
<dbReference type="InterPro" id="IPR043502">
    <property type="entry name" value="DNA/RNA_pol_sf"/>
</dbReference>
<dbReference type="GO" id="GO:0006390">
    <property type="term" value="P:mitochondrial transcription"/>
    <property type="evidence" value="ECO:0007669"/>
    <property type="project" value="TreeGrafter"/>
</dbReference>
<evidence type="ECO:0000313" key="13">
    <source>
        <dbReference type="Proteomes" id="UP000076078"/>
    </source>
</evidence>
<comment type="catalytic activity">
    <reaction evidence="9 10">
        <text>RNA(n) + a ribonucleoside 5'-triphosphate = RNA(n+1) + diphosphate</text>
        <dbReference type="Rhea" id="RHEA:21248"/>
        <dbReference type="Rhea" id="RHEA-COMP:14527"/>
        <dbReference type="Rhea" id="RHEA-COMP:17342"/>
        <dbReference type="ChEBI" id="CHEBI:33019"/>
        <dbReference type="ChEBI" id="CHEBI:61557"/>
        <dbReference type="ChEBI" id="CHEBI:140395"/>
        <dbReference type="EC" id="2.7.7.6"/>
    </reaction>
</comment>
<evidence type="ECO:0000256" key="1">
    <source>
        <dbReference type="ARBA" id="ARBA00004173"/>
    </source>
</evidence>
<dbReference type="FunFam" id="1.10.150.20:FF:000041">
    <property type="entry name" value="DNA-directed RNA polymerase"/>
    <property type="match status" value="1"/>
</dbReference>
<dbReference type="AlphaFoldDB" id="A0A151Z5F9"/>
<sequence>MINIQRSFSILTNGNLSKCNSFITFQQQQKYRNTLNFINSNNNLISNNKRINNSYDLKRSFTSISGYTSPNEIENNSSLENNNNNNNDVDIDEEENSIEQLLKDLNKSQLTKEVIEEIETFQREKLKLKQYEDILIKERLEEYKQAYGESDESVEELTRLFKLQTKLEMEAIEDTIFRYRELVESTKSIQKSTGLGPIRGVMMQWNQSLIDIVKSEYTSMKLRQKETWSDILTSVSAEKVSMIALNQILSQAIVVDNNNNTLTRIRDNIGIAVYSEYRAAQLKSQDPLKYYRDIKSQGPMSLKNMSQLFGSEIITLPTTGNSIENIGKFMTDLILRACVVQKHLGEDSKEVEPAFYLEYLYKSNKKIGQIRCHPNILKMINDGHSLRETVGARLSPMVIKPAPWTSPNNGAYLHYKTFLMRTNGSKMQFSSLFDADLTHIYDGLNALGETPWVINQKVYKVINECWVNGGGLGEIPKRSDHELPQIPDDYATNIESRKQYIKSEQKIKRLNFDLHSLRCDTILKLNVAERFLDKTIYFPHNVDFRGRSYPIPPHLNHLGSDFCRSLLKFKEKRPLTERGLRWLKVHIANLYGVDKIPHEDRVAFTEKQLENGNIRDSVDRPLEGNMWWLKADNPWQTLAACIELVDALDSGNPEAFESNLPIHQDGTCNGLQHYAALGGDELGAAKVNLLPSDRPQDVYTGIAVIVAQNIAKEAEEGNELAQELNGKIDRKIVKQTVMTSVYGVTFIGARDQIQNALSEKFPHYEDDMLFKASSYIAKHTFKSLDQMFLGARSIMVWLAKCASLIAKSGDCVSWTTPLGLPIVQPYRKGGKYKVKTLESDYIIINDDEKLPVDSMKQKSAFPPNFIHSLDSTHMFLTALQCKQKGITYSSVHDSYWTHASTVDQMSEILRDEFIALHSQPILQRLLDWFNAKYPQITFPSMPNRGDLDLSEIKKSKYFFH</sequence>
<dbReference type="OrthoDB" id="276422at2759"/>
<dbReference type="FunFam" id="1.10.287.280:FF:000001">
    <property type="entry name" value="DNA-directed RNA polymerase"/>
    <property type="match status" value="1"/>
</dbReference>
<evidence type="ECO:0000256" key="8">
    <source>
        <dbReference type="ARBA" id="ARBA00023163"/>
    </source>
</evidence>
<dbReference type="Pfam" id="PF14700">
    <property type="entry name" value="RPOL_N"/>
    <property type="match status" value="1"/>
</dbReference>
<dbReference type="InterPro" id="IPR046950">
    <property type="entry name" value="DNA-dir_Rpol_C_phage-type"/>
</dbReference>
<dbReference type="InterPro" id="IPR037159">
    <property type="entry name" value="RNA_POL_N_sf"/>
</dbReference>
<dbReference type="Pfam" id="PF00940">
    <property type="entry name" value="RNA_pol"/>
    <property type="match status" value="1"/>
</dbReference>
<evidence type="ECO:0000256" key="2">
    <source>
        <dbReference type="ARBA" id="ARBA00009493"/>
    </source>
</evidence>
<name>A0A151Z5F9_TIELA</name>
<evidence type="ECO:0000313" key="12">
    <source>
        <dbReference type="EMBL" id="KYQ89181.1"/>
    </source>
</evidence>
<dbReference type="PROSITE" id="PS00489">
    <property type="entry name" value="RNA_POL_PHAGE_2"/>
    <property type="match status" value="1"/>
</dbReference>
<dbReference type="STRING" id="361077.A0A151Z5F9"/>
<dbReference type="PROSITE" id="PS00900">
    <property type="entry name" value="RNA_POL_PHAGE_1"/>
    <property type="match status" value="1"/>
</dbReference>
<dbReference type="FunFam" id="1.10.287.260:FF:000001">
    <property type="entry name" value="DNA-directed RNA polymerase"/>
    <property type="match status" value="1"/>
</dbReference>
<feature type="domain" description="DNA-directed RNA polymerase N-terminal" evidence="11">
    <location>
        <begin position="162"/>
        <end position="449"/>
    </location>
</feature>
<keyword evidence="13" id="KW-1185">Reference proteome</keyword>
<proteinExistence type="inferred from homology"/>
<comment type="subcellular location">
    <subcellularLocation>
        <location evidence="1">Mitochondrion</location>
    </subcellularLocation>
</comment>
<dbReference type="GO" id="GO:0003899">
    <property type="term" value="F:DNA-directed RNA polymerase activity"/>
    <property type="evidence" value="ECO:0007669"/>
    <property type="project" value="UniProtKB-EC"/>
</dbReference>
<dbReference type="InterPro" id="IPR024075">
    <property type="entry name" value="DNA-dir_RNA_pol_helix_hairp_sf"/>
</dbReference>
<comment type="similarity">
    <text evidence="2 10">Belongs to the phage and mitochondrial RNA polymerase family.</text>
</comment>
<evidence type="ECO:0000256" key="9">
    <source>
        <dbReference type="ARBA" id="ARBA00048552"/>
    </source>
</evidence>
<keyword evidence="6" id="KW-0809">Transit peptide</keyword>